<keyword evidence="2" id="KW-1133">Transmembrane helix</keyword>
<keyword evidence="2" id="KW-0472">Membrane</keyword>
<name>A0AAU7C987_9BACT</name>
<evidence type="ECO:0000256" key="1">
    <source>
        <dbReference type="SAM" id="MobiDB-lite"/>
    </source>
</evidence>
<dbReference type="EMBL" id="CP155447">
    <property type="protein sequence ID" value="XBH01336.1"/>
    <property type="molecule type" value="Genomic_DNA"/>
</dbReference>
<dbReference type="RefSeq" id="WP_406694035.1">
    <property type="nucleotide sequence ID" value="NZ_CP155447.1"/>
</dbReference>
<protein>
    <recommendedName>
        <fullName evidence="4">HEAT repeat domain-containing protein</fullName>
    </recommendedName>
</protein>
<feature type="compositionally biased region" description="Polar residues" evidence="1">
    <location>
        <begin position="80"/>
        <end position="97"/>
    </location>
</feature>
<reference evidence="3" key="1">
    <citation type="submission" date="2024-05" db="EMBL/GenBank/DDBJ databases">
        <title>Planctomycetes of the genus Singulisphaera possess chitinolytic capabilities.</title>
        <authorList>
            <person name="Ivanova A."/>
        </authorList>
    </citation>
    <scope>NUCLEOTIDE SEQUENCE</scope>
    <source>
        <strain evidence="3">Ch08T</strain>
    </source>
</reference>
<dbReference type="Gene3D" id="1.25.10.10">
    <property type="entry name" value="Leucine-rich Repeat Variant"/>
    <property type="match status" value="1"/>
</dbReference>
<dbReference type="InterPro" id="IPR011989">
    <property type="entry name" value="ARM-like"/>
</dbReference>
<feature type="region of interest" description="Disordered" evidence="1">
    <location>
        <begin position="76"/>
        <end position="103"/>
    </location>
</feature>
<proteinExistence type="predicted"/>
<accession>A0AAU7C987</accession>
<sequence length="1343" mass="149300">MAPTRNSLGHRAALLGSPALLHFSLFGATLGIRALIVWIAGGWDPLRDRSARWGPAHRAMRTAVVLVLVGASAGVGSQEPPETQPANIPAQAASNQPPAKAPDADEIVRQLAARSTNWIMPPAALKTLEYRLFFGPTATAIKVTRGELRREGVWLGATLQAGFRELLRAPANFQVDVKREEGGKYLTLRVKPKDEQRPIRIEIGNGVENSWSGYLSRSAREVTIVVDAKRLVPLEEQIGSTTIRYADWQETGADKWIPRQIDVNDSDIHYRMHFAWLGDAVWLLRLSESIRPEGTVVLTRTRDVKVNGQEVAAPPTNAEQRSQSAARELIAMLDHNRPWLEGGPTGSGWRPPFRTLSYTFHTVREDVREDCVLSQAGEAVFEVAHDGLGKMKSGLGDRRIALKTAESAVAKRGARFARVFGRPEREQRRGQPYDLALKQYARLGCQLDLPLFRYRDQLDFATVTIEDGTRAGQPCRVATVSNLHGTHLGYGTMLAFSSWSYMHDIVPAKEIIEIDPVRNVPIHETLVSSRDNRTFEIDYRDFVEVEPGQWAPRSIRIEANDGLTCEYRFQLVAGTHWMLEEVISWFKAEDKSRGVVEHVRIDGGQKLLDEALKQVETTRTLFDGAGEADRRVNVATVPFSLGHPIRSGPYEIRVTSGAKRTVVVSATTNDRNASDTLPLAFLDEKQRLLFAATVTLTDQDGTKRGSVSLRSSQPWQSVRSIAVPSGDADSMRQPLSVIPIRWGEPFAVNIPDAKEGEVASYGTKSPRDALTRAWQVRLDRTAEGTAKLALDVVSIDGPQEFYLDLAVSLLSESGELLSCGQLATSLKVVSEPTEQRFEIDLGKLRSGTQPKYVAIGIAPGERISAPMGSLWGMFAHPISPFEISTLLTAPDEQSRRIGLDRLDDLRMERSIHAEFTRDPFSNPQRRDEPSLRLTQLRRHTKALVGILEGHDAADVKADAARLLAYSEAEGAAGILEPLAADQAPEVRETVATGLTFLGKSNHITTLRSILERKPPTREKNNDAELAAAKSFDRLEQDALIALAHQRSDAAVDQLGETLLADLETLRPVADDKGQIRLEGRVSRALVINSLLGRTGNPRAVRWLIAAADLIARRPDLAKHFARNELVRSMLQFKEQTNNRIAAELATGDAADVWAHAVRESRDPDFLKPIRTMLRRKDVTANATYSGILYLWNLDTPEALDGLREAYESGLLRNDDPHLWLRLCEALAARGDGRGLGDAFQVLVDLERPIEPPAEEELRRNWQNARNDWLREAEAVFGRSSNELLTEFALRKAETTTPQERRVVLRLLWRLPEFPKPLAAVLPQWTKDADPQVAEQAKRLLDRN</sequence>
<evidence type="ECO:0000256" key="2">
    <source>
        <dbReference type="SAM" id="Phobius"/>
    </source>
</evidence>
<gene>
    <name evidence="3" type="ORF">V5E97_23615</name>
</gene>
<evidence type="ECO:0008006" key="4">
    <source>
        <dbReference type="Google" id="ProtNLM"/>
    </source>
</evidence>
<keyword evidence="2" id="KW-0812">Transmembrane</keyword>
<evidence type="ECO:0000313" key="3">
    <source>
        <dbReference type="EMBL" id="XBH01336.1"/>
    </source>
</evidence>
<organism evidence="3">
    <name type="scientific">Singulisphaera sp. Ch08</name>
    <dbReference type="NCBI Taxonomy" id="3120278"/>
    <lineage>
        <taxon>Bacteria</taxon>
        <taxon>Pseudomonadati</taxon>
        <taxon>Planctomycetota</taxon>
        <taxon>Planctomycetia</taxon>
        <taxon>Isosphaerales</taxon>
        <taxon>Isosphaeraceae</taxon>
        <taxon>Singulisphaera</taxon>
    </lineage>
</organism>
<feature type="transmembrane region" description="Helical" evidence="2">
    <location>
        <begin position="20"/>
        <end position="39"/>
    </location>
</feature>